<evidence type="ECO:0000313" key="1">
    <source>
        <dbReference type="EMBL" id="CAG7730763.1"/>
    </source>
</evidence>
<sequence>MTPEDPHTSDLVICSEQEFPMTLNLDLLLDLMIVDKVRDDDLLPLRLVILNVFCERAQVLEDIRLRQDRDADSVGILSKFFPERDLRQDPDVILDVKVLSLLPATVAKFFGVDYCEYEDVPGITKFPEGPDIIRSFGD</sequence>
<comment type="caution">
    <text evidence="1">The sequence shown here is derived from an EMBL/GenBank/DDBJ whole genome shotgun (WGS) entry which is preliminary data.</text>
</comment>
<organism evidence="1 2">
    <name type="scientific">Allacma fusca</name>
    <dbReference type="NCBI Taxonomy" id="39272"/>
    <lineage>
        <taxon>Eukaryota</taxon>
        <taxon>Metazoa</taxon>
        <taxon>Ecdysozoa</taxon>
        <taxon>Arthropoda</taxon>
        <taxon>Hexapoda</taxon>
        <taxon>Collembola</taxon>
        <taxon>Symphypleona</taxon>
        <taxon>Sminthuridae</taxon>
        <taxon>Allacma</taxon>
    </lineage>
</organism>
<evidence type="ECO:0000313" key="2">
    <source>
        <dbReference type="Proteomes" id="UP000708208"/>
    </source>
</evidence>
<keyword evidence="2" id="KW-1185">Reference proteome</keyword>
<gene>
    <name evidence="1" type="ORF">AFUS01_LOCUS19383</name>
</gene>
<proteinExistence type="predicted"/>
<name>A0A8J2K099_9HEXA</name>
<dbReference type="EMBL" id="CAJVCH010200013">
    <property type="protein sequence ID" value="CAG7730763.1"/>
    <property type="molecule type" value="Genomic_DNA"/>
</dbReference>
<reference evidence="1" key="1">
    <citation type="submission" date="2021-06" db="EMBL/GenBank/DDBJ databases">
        <authorList>
            <person name="Hodson N. C."/>
            <person name="Mongue J. A."/>
            <person name="Jaron S. K."/>
        </authorList>
    </citation>
    <scope>NUCLEOTIDE SEQUENCE</scope>
</reference>
<accession>A0A8J2K099</accession>
<protein>
    <submittedName>
        <fullName evidence="1">Uncharacterized protein</fullName>
    </submittedName>
</protein>
<dbReference type="Proteomes" id="UP000708208">
    <property type="component" value="Unassembled WGS sequence"/>
</dbReference>
<dbReference type="AlphaFoldDB" id="A0A8J2K099"/>